<dbReference type="EC" id="6.5.1.1" evidence="2"/>
<sequence length="837" mass="91573">MPSKLKPYRAKREFSRTPEPAGGSAGEGGNRFVVHKHHATADHYDLRLEVGGVLKSWAVPRGPSLNPADKRLAVETEDHPIEYIDFEGVIPEGEYGGGPMIVWDTGTWAPMEDVEKSLRTGAFKFRLAGQKLNGGWMLTRLKPKPGEDENKKNWLLFKERDLASDTKLDILEARPESVKSGRRIEELVAPPSRPERLPPKPGSLKPGALPGAVKGEPPSRIEPQLATQVTEPPGGPIENTGTLWLHEIKFDGYRTMAHVVDGEVRLITRGGIDWTKRYGDLPQAFARLPVSQAIIDGEIMVLDDKGISRFALLQDALAEGAGSKLHFYAFDLLHLDGWDLRKAPLQKRKALLAELLAGQAANAAIQYSDHVEGDGRGLYDQATELGLEGVVSKRADAIYQSGPTKSWTKAKALKTDDFVIAGYTVSDRAEGLAALGMAEFENGELHYRGKVGTGFDAGMAADLLARLERMTAGATPPEGVPREIMREMHWVKPLLSARIHYSNRTADNAIRHGVFRGLRDVGGLTTPVPVKRKRLIAESDLATIWVTNPERRLFGKTGPTKLDIAVYYALVGDFMLPHIIGRPVSLVRCPTGKPQDCFFQRHAFTGMPPSVVTFEATNSEGETKSYLSVEGAKGYLALAQFGVVEFHTWGTHRTKLDKPDQVVFDLDPGEGISWREVVEAAVHIKGGLEGLGLVPFAKTSGGKGIHITVPVTRKQNWKKLHQASSAISTFLASTAPDTFTTTMGKENRKKRIFIDFHRNARGHTSAAPYSLRARTNLPASTPVSWTDLETIDAPEDLNYASLPGLLETSGDPWAEIDEAARDLPVFEGSGSPSASSF</sequence>
<dbReference type="RefSeq" id="WP_292304984.1">
    <property type="nucleotide sequence ID" value="NZ_JBEPLM010000015.1"/>
</dbReference>
<dbReference type="Gene3D" id="2.40.50.140">
    <property type="entry name" value="Nucleic acid-binding proteins"/>
    <property type="match status" value="1"/>
</dbReference>
<keyword evidence="16" id="KW-0234">DNA repair</keyword>
<feature type="domain" description="ATP-dependent DNA ligase family profile" evidence="22">
    <location>
        <begin position="318"/>
        <end position="464"/>
    </location>
</feature>
<feature type="region of interest" description="Disordered" evidence="21">
    <location>
        <begin position="180"/>
        <end position="219"/>
    </location>
</feature>
<keyword evidence="4" id="KW-0808">Transferase</keyword>
<dbReference type="Pfam" id="PF21686">
    <property type="entry name" value="LigD_Prim-Pol"/>
    <property type="match status" value="1"/>
</dbReference>
<dbReference type="Pfam" id="PF13298">
    <property type="entry name" value="LigD_N"/>
    <property type="match status" value="1"/>
</dbReference>
<dbReference type="InterPro" id="IPR012310">
    <property type="entry name" value="DNA_ligase_ATP-dep_cent"/>
</dbReference>
<evidence type="ECO:0000256" key="5">
    <source>
        <dbReference type="ARBA" id="ARBA00022695"/>
    </source>
</evidence>
<evidence type="ECO:0000256" key="15">
    <source>
        <dbReference type="ARBA" id="ARBA00023172"/>
    </source>
</evidence>
<dbReference type="InterPro" id="IPR014143">
    <property type="entry name" value="NHEJ_ligase_prk"/>
</dbReference>
<evidence type="ECO:0000256" key="20">
    <source>
        <dbReference type="ARBA" id="ARBA00034003"/>
    </source>
</evidence>
<proteinExistence type="predicted"/>
<dbReference type="GO" id="GO:0016874">
    <property type="term" value="F:ligase activity"/>
    <property type="evidence" value="ECO:0007669"/>
    <property type="project" value="UniProtKB-KW"/>
</dbReference>
<evidence type="ECO:0000256" key="17">
    <source>
        <dbReference type="ARBA" id="ARBA00023211"/>
    </source>
</evidence>
<keyword evidence="12" id="KW-0067">ATP-binding</keyword>
<comment type="caution">
    <text evidence="23">The sequence shown here is derived from an EMBL/GenBank/DDBJ whole genome shotgun (WGS) entry which is preliminary data.</text>
</comment>
<evidence type="ECO:0000256" key="2">
    <source>
        <dbReference type="ARBA" id="ARBA00012727"/>
    </source>
</evidence>
<dbReference type="NCBIfam" id="TIGR02779">
    <property type="entry name" value="NHEJ_ligase_lig"/>
    <property type="match status" value="1"/>
</dbReference>
<accession>A0ABV2I256</accession>
<keyword evidence="10" id="KW-0378">Hydrolase</keyword>
<comment type="cofactor">
    <cofactor evidence="1">
        <name>Mn(2+)</name>
        <dbReference type="ChEBI" id="CHEBI:29035"/>
    </cofactor>
</comment>
<evidence type="ECO:0000256" key="14">
    <source>
        <dbReference type="ARBA" id="ARBA00023125"/>
    </source>
</evidence>
<evidence type="ECO:0000256" key="11">
    <source>
        <dbReference type="ARBA" id="ARBA00022839"/>
    </source>
</evidence>
<dbReference type="Gene3D" id="3.30.1490.70">
    <property type="match status" value="1"/>
</dbReference>
<evidence type="ECO:0000313" key="24">
    <source>
        <dbReference type="Proteomes" id="UP001549036"/>
    </source>
</evidence>
<dbReference type="PROSITE" id="PS50160">
    <property type="entry name" value="DNA_LIGASE_A3"/>
    <property type="match status" value="1"/>
</dbReference>
<evidence type="ECO:0000256" key="18">
    <source>
        <dbReference type="ARBA" id="ARBA00023268"/>
    </source>
</evidence>
<evidence type="ECO:0000313" key="23">
    <source>
        <dbReference type="EMBL" id="MET3596432.1"/>
    </source>
</evidence>
<evidence type="ECO:0000256" key="1">
    <source>
        <dbReference type="ARBA" id="ARBA00001936"/>
    </source>
</evidence>
<dbReference type="InterPro" id="IPR052171">
    <property type="entry name" value="NHEJ_LigD"/>
</dbReference>
<evidence type="ECO:0000256" key="21">
    <source>
        <dbReference type="SAM" id="MobiDB-lite"/>
    </source>
</evidence>
<organism evidence="23 24">
    <name type="scientific">Mesorhizobium shonense</name>
    <dbReference type="NCBI Taxonomy" id="1209948"/>
    <lineage>
        <taxon>Bacteria</taxon>
        <taxon>Pseudomonadati</taxon>
        <taxon>Pseudomonadota</taxon>
        <taxon>Alphaproteobacteria</taxon>
        <taxon>Hyphomicrobiales</taxon>
        <taxon>Phyllobacteriaceae</taxon>
        <taxon>Mesorhizobium</taxon>
    </lineage>
</organism>
<keyword evidence="13" id="KW-0239">DNA-directed DNA polymerase</keyword>
<evidence type="ECO:0000256" key="16">
    <source>
        <dbReference type="ARBA" id="ARBA00023204"/>
    </source>
</evidence>
<dbReference type="SUPFAM" id="SSF56091">
    <property type="entry name" value="DNA ligase/mRNA capping enzyme, catalytic domain"/>
    <property type="match status" value="1"/>
</dbReference>
<dbReference type="InterPro" id="IPR033651">
    <property type="entry name" value="PaeLigD_Pol-like"/>
</dbReference>
<dbReference type="Pfam" id="PF01068">
    <property type="entry name" value="DNA_ligase_A_M"/>
    <property type="match status" value="1"/>
</dbReference>
<protein>
    <recommendedName>
        <fullName evidence="2">DNA ligase (ATP)</fullName>
        <ecNumber evidence="2">6.5.1.1</ecNumber>
    </recommendedName>
    <alternativeName>
        <fullName evidence="19">NHEJ DNA polymerase</fullName>
    </alternativeName>
</protein>
<feature type="region of interest" description="Disordered" evidence="21">
    <location>
        <begin position="1"/>
        <end position="30"/>
    </location>
</feature>
<dbReference type="InterPro" id="IPR014144">
    <property type="entry name" value="LigD_PE_domain"/>
</dbReference>
<evidence type="ECO:0000256" key="19">
    <source>
        <dbReference type="ARBA" id="ARBA00029943"/>
    </source>
</evidence>
<name>A0ABV2I256_9HYPH</name>
<evidence type="ECO:0000256" key="12">
    <source>
        <dbReference type="ARBA" id="ARBA00022840"/>
    </source>
</evidence>
<dbReference type="InterPro" id="IPR012340">
    <property type="entry name" value="NA-bd_OB-fold"/>
</dbReference>
<dbReference type="PANTHER" id="PTHR42705:SF2">
    <property type="entry name" value="BIFUNCTIONAL NON-HOMOLOGOUS END JOINING PROTEIN LIGD"/>
    <property type="match status" value="1"/>
</dbReference>
<keyword evidence="5" id="KW-0548">Nucleotidyltransferase</keyword>
<keyword evidence="11" id="KW-0269">Exonuclease</keyword>
<keyword evidence="8" id="KW-0547">Nucleotide-binding</keyword>
<dbReference type="CDD" id="cd04862">
    <property type="entry name" value="PaeLigD_Pol_like"/>
    <property type="match status" value="1"/>
</dbReference>
<keyword evidence="17" id="KW-0464">Manganese</keyword>
<dbReference type="EMBL" id="JBEPLM010000015">
    <property type="protein sequence ID" value="MET3596432.1"/>
    <property type="molecule type" value="Genomic_DNA"/>
</dbReference>
<reference evidence="23 24" key="1">
    <citation type="submission" date="2024-06" db="EMBL/GenBank/DDBJ databases">
        <title>Genomic Encyclopedia of Type Strains, Phase IV (KMG-IV): sequencing the most valuable type-strain genomes for metagenomic binning, comparative biology and taxonomic classification.</title>
        <authorList>
            <person name="Goeker M."/>
        </authorList>
    </citation>
    <scope>NUCLEOTIDE SEQUENCE [LARGE SCALE GENOMIC DNA]</scope>
    <source>
        <strain evidence="23 24">DSM 29846</strain>
    </source>
</reference>
<keyword evidence="3 23" id="KW-0436">Ligase</keyword>
<evidence type="ECO:0000256" key="9">
    <source>
        <dbReference type="ARBA" id="ARBA00022763"/>
    </source>
</evidence>
<dbReference type="NCBIfam" id="TIGR02778">
    <property type="entry name" value="ligD_pol"/>
    <property type="match status" value="1"/>
</dbReference>
<dbReference type="NCBIfam" id="TIGR02776">
    <property type="entry name" value="NHEJ_ligase_prk"/>
    <property type="match status" value="1"/>
</dbReference>
<evidence type="ECO:0000256" key="10">
    <source>
        <dbReference type="ARBA" id="ARBA00022801"/>
    </source>
</evidence>
<gene>
    <name evidence="23" type="ORF">ABID26_005851</name>
</gene>
<keyword evidence="9" id="KW-0227">DNA damage</keyword>
<dbReference type="Gene3D" id="3.90.920.10">
    <property type="entry name" value="DNA primase, PRIM domain"/>
    <property type="match status" value="1"/>
</dbReference>
<evidence type="ECO:0000256" key="8">
    <source>
        <dbReference type="ARBA" id="ARBA00022741"/>
    </source>
</evidence>
<comment type="catalytic activity">
    <reaction evidence="20">
        <text>ATP + (deoxyribonucleotide)n-3'-hydroxyl + 5'-phospho-(deoxyribonucleotide)m = (deoxyribonucleotide)n+m + AMP + diphosphate.</text>
        <dbReference type="EC" id="6.5.1.1"/>
    </reaction>
</comment>
<dbReference type="InterPro" id="IPR014145">
    <property type="entry name" value="LigD_pol_dom"/>
</dbReference>
<keyword evidence="18" id="KW-0511">Multifunctional enzyme</keyword>
<evidence type="ECO:0000259" key="22">
    <source>
        <dbReference type="PROSITE" id="PS50160"/>
    </source>
</evidence>
<keyword evidence="6" id="KW-0540">Nuclease</keyword>
<evidence type="ECO:0000256" key="3">
    <source>
        <dbReference type="ARBA" id="ARBA00022598"/>
    </source>
</evidence>
<evidence type="ECO:0000256" key="6">
    <source>
        <dbReference type="ARBA" id="ARBA00022722"/>
    </source>
</evidence>
<dbReference type="InterPro" id="IPR012309">
    <property type="entry name" value="DNA_ligase_ATP-dep_C"/>
</dbReference>
<dbReference type="InterPro" id="IPR014146">
    <property type="entry name" value="LigD_ligase_dom"/>
</dbReference>
<evidence type="ECO:0000256" key="4">
    <source>
        <dbReference type="ARBA" id="ARBA00022679"/>
    </source>
</evidence>
<dbReference type="PANTHER" id="PTHR42705">
    <property type="entry name" value="BIFUNCTIONAL NON-HOMOLOGOUS END JOINING PROTEIN LIGD"/>
    <property type="match status" value="1"/>
</dbReference>
<dbReference type="CDD" id="cd07906">
    <property type="entry name" value="Adenylation_DNA_ligase_LigD_LigC"/>
    <property type="match status" value="1"/>
</dbReference>
<dbReference type="Proteomes" id="UP001549036">
    <property type="component" value="Unassembled WGS sequence"/>
</dbReference>
<dbReference type="NCBIfam" id="TIGR02777">
    <property type="entry name" value="LigD_PE_dom"/>
    <property type="match status" value="1"/>
</dbReference>
<keyword evidence="7" id="KW-0479">Metal-binding</keyword>
<dbReference type="Gene3D" id="3.30.470.30">
    <property type="entry name" value="DNA ligase/mRNA capping enzyme"/>
    <property type="match status" value="1"/>
</dbReference>
<keyword evidence="24" id="KW-1185">Reference proteome</keyword>
<dbReference type="Pfam" id="PF04679">
    <property type="entry name" value="DNA_ligase_A_C"/>
    <property type="match status" value="1"/>
</dbReference>
<dbReference type="CDD" id="cd07971">
    <property type="entry name" value="OBF_DNA_ligase_LigD"/>
    <property type="match status" value="1"/>
</dbReference>
<keyword evidence="14" id="KW-0238">DNA-binding</keyword>
<dbReference type="SUPFAM" id="SSF50249">
    <property type="entry name" value="Nucleic acid-binding proteins"/>
    <property type="match status" value="1"/>
</dbReference>
<evidence type="ECO:0000256" key="13">
    <source>
        <dbReference type="ARBA" id="ARBA00022932"/>
    </source>
</evidence>
<evidence type="ECO:0000256" key="7">
    <source>
        <dbReference type="ARBA" id="ARBA00022723"/>
    </source>
</evidence>
<keyword evidence="15" id="KW-0233">DNA recombination</keyword>